<proteinExistence type="predicted"/>
<dbReference type="PANTHER" id="PTHR12271">
    <property type="entry name" value="POLY A POLYMERASE CID PAP -RELATED"/>
    <property type="match status" value="1"/>
</dbReference>
<keyword evidence="4" id="KW-0479">Metal-binding</keyword>
<dbReference type="SUPFAM" id="SSF81631">
    <property type="entry name" value="PAP/OAS1 substrate-binding domain"/>
    <property type="match status" value="1"/>
</dbReference>
<sequence length="442" mass="51514">MSYTYADVLNNKRTAVASLSATAPKAPELPVNLNAKTMSHRWYVNRQSAAPNNYSLTWTTGSYPAGVDLAGSDLDFSVSFPDQSNQGPWIILDNIRRAFRALGKSEFDGDRFPLPIFEHFHLINAKVMVLQMVHRATKVSIDVTCNNDAAKRNTQLLVYYGQIDPRFPLLCKAVKRWATHNGVEGARKARLNSFSLCLLVIHFLQCKVGILPNLQELFPELNGEFKVVDDEYEKRNLREELLKKGYKFSEDHTGAGVLFGGFLKYYAKFDFFRYWISVRRGKALKKRRNVDGYPLDGMPVCSQFIVIEDPFIRSPWNCSGSVWHKETYQRLRFEFRSSFNRLVRERTIFTCGQMSEWRRRIRAEGVNRDCQSNVWSKEIKIRQWKTGKKEGYAVPERKEDRCAWYFDLFEQYDPVRFWNLDFTPRKEADKVPWPVAMKFIIP</sequence>
<dbReference type="SUPFAM" id="SSF81301">
    <property type="entry name" value="Nucleotidyltransferase"/>
    <property type="match status" value="1"/>
</dbReference>
<dbReference type="GO" id="GO:0031123">
    <property type="term" value="P:RNA 3'-end processing"/>
    <property type="evidence" value="ECO:0007669"/>
    <property type="project" value="TreeGrafter"/>
</dbReference>
<dbReference type="EnsemblMetazoa" id="CJA11642.1">
    <property type="protein sequence ID" value="CJA11642.1"/>
    <property type="gene ID" value="WBGene00130846"/>
</dbReference>
<dbReference type="PANTHER" id="PTHR12271:SF129">
    <property type="entry name" value="PAP-ASSOCIATED DOMAIN-CONTAINING PROTEIN"/>
    <property type="match status" value="1"/>
</dbReference>
<reference evidence="9" key="1">
    <citation type="submission" date="2010-08" db="EMBL/GenBank/DDBJ databases">
        <authorList>
            <consortium name="Caenorhabditis japonica Sequencing Consortium"/>
            <person name="Wilson R.K."/>
        </authorList>
    </citation>
    <scope>NUCLEOTIDE SEQUENCE [LARGE SCALE GENOMIC DNA]</scope>
    <source>
        <strain evidence="9">DF5081</strain>
    </source>
</reference>
<dbReference type="InterPro" id="IPR043519">
    <property type="entry name" value="NT_sf"/>
</dbReference>
<dbReference type="GO" id="GO:0046872">
    <property type="term" value="F:metal ion binding"/>
    <property type="evidence" value="ECO:0007669"/>
    <property type="project" value="UniProtKB-KW"/>
</dbReference>
<dbReference type="InterPro" id="IPR054708">
    <property type="entry name" value="MTPAP-like_central"/>
</dbReference>
<dbReference type="Gene3D" id="3.30.460.10">
    <property type="entry name" value="Beta Polymerase, domain 2"/>
    <property type="match status" value="1"/>
</dbReference>
<feature type="domain" description="PAP-associated" evidence="6">
    <location>
        <begin position="256"/>
        <end position="313"/>
    </location>
</feature>
<keyword evidence="5" id="KW-0460">Magnesium</keyword>
<dbReference type="GO" id="GO:1990817">
    <property type="term" value="F:poly(A) RNA polymerase activity"/>
    <property type="evidence" value="ECO:0007669"/>
    <property type="project" value="TreeGrafter"/>
</dbReference>
<evidence type="ECO:0000256" key="1">
    <source>
        <dbReference type="ARBA" id="ARBA00001936"/>
    </source>
</evidence>
<evidence type="ECO:0000259" key="6">
    <source>
        <dbReference type="Pfam" id="PF03828"/>
    </source>
</evidence>
<comment type="cofactor">
    <cofactor evidence="1">
        <name>Mn(2+)</name>
        <dbReference type="ChEBI" id="CHEBI:29035"/>
    </cofactor>
</comment>
<comment type="cofactor">
    <cofactor evidence="2">
        <name>Mg(2+)</name>
        <dbReference type="ChEBI" id="CHEBI:18420"/>
    </cofactor>
</comment>
<evidence type="ECO:0000259" key="7">
    <source>
        <dbReference type="Pfam" id="PF22600"/>
    </source>
</evidence>
<evidence type="ECO:0000256" key="2">
    <source>
        <dbReference type="ARBA" id="ARBA00001946"/>
    </source>
</evidence>
<evidence type="ECO:0000256" key="3">
    <source>
        <dbReference type="ARBA" id="ARBA00022679"/>
    </source>
</evidence>
<organism evidence="8 9">
    <name type="scientific">Caenorhabditis japonica</name>
    <dbReference type="NCBI Taxonomy" id="281687"/>
    <lineage>
        <taxon>Eukaryota</taxon>
        <taxon>Metazoa</taxon>
        <taxon>Ecdysozoa</taxon>
        <taxon>Nematoda</taxon>
        <taxon>Chromadorea</taxon>
        <taxon>Rhabditida</taxon>
        <taxon>Rhabditina</taxon>
        <taxon>Rhabditomorpha</taxon>
        <taxon>Rhabditoidea</taxon>
        <taxon>Rhabditidae</taxon>
        <taxon>Peloderinae</taxon>
        <taxon>Caenorhabditis</taxon>
    </lineage>
</organism>
<evidence type="ECO:0000313" key="8">
    <source>
        <dbReference type="EnsemblMetazoa" id="CJA11642.1"/>
    </source>
</evidence>
<evidence type="ECO:0000256" key="5">
    <source>
        <dbReference type="ARBA" id="ARBA00022842"/>
    </source>
</evidence>
<keyword evidence="3" id="KW-0808">Transferase</keyword>
<accession>A0A8R1I172</accession>
<evidence type="ECO:0000313" key="9">
    <source>
        <dbReference type="Proteomes" id="UP000005237"/>
    </source>
</evidence>
<dbReference type="Proteomes" id="UP000005237">
    <property type="component" value="Unassembled WGS sequence"/>
</dbReference>
<dbReference type="AlphaFoldDB" id="A0A8R1I172"/>
<dbReference type="Pfam" id="PF03828">
    <property type="entry name" value="PAP_assoc"/>
    <property type="match status" value="1"/>
</dbReference>
<dbReference type="Pfam" id="PF22600">
    <property type="entry name" value="MTPAP-like_central"/>
    <property type="match status" value="1"/>
</dbReference>
<dbReference type="InterPro" id="IPR002058">
    <property type="entry name" value="PAP_assoc"/>
</dbReference>
<feature type="domain" description="Poly(A) RNA polymerase mitochondrial-like central palm" evidence="7">
    <location>
        <begin position="60"/>
        <end position="162"/>
    </location>
</feature>
<keyword evidence="9" id="KW-1185">Reference proteome</keyword>
<name>A0A8R1I172_CAEJA</name>
<dbReference type="Gene3D" id="1.10.1410.10">
    <property type="match status" value="1"/>
</dbReference>
<reference evidence="8" key="2">
    <citation type="submission" date="2022-06" db="UniProtKB">
        <authorList>
            <consortium name="EnsemblMetazoa"/>
        </authorList>
    </citation>
    <scope>IDENTIFICATION</scope>
    <source>
        <strain evidence="8">DF5081</strain>
    </source>
</reference>
<protein>
    <submittedName>
        <fullName evidence="8">PAP-associated domain-containing protein</fullName>
    </submittedName>
</protein>
<evidence type="ECO:0000256" key="4">
    <source>
        <dbReference type="ARBA" id="ARBA00022723"/>
    </source>
</evidence>
<dbReference type="CDD" id="cd05402">
    <property type="entry name" value="NT_PAP_TUTase"/>
    <property type="match status" value="1"/>
</dbReference>